<feature type="region of interest" description="Disordered" evidence="6">
    <location>
        <begin position="326"/>
        <end position="355"/>
    </location>
</feature>
<dbReference type="Pfam" id="PF01494">
    <property type="entry name" value="FAD_binding_3"/>
    <property type="match status" value="1"/>
</dbReference>
<keyword evidence="4" id="KW-0560">Oxidoreductase</keyword>
<evidence type="ECO:0000256" key="5">
    <source>
        <dbReference type="ARBA" id="ARBA00023033"/>
    </source>
</evidence>
<proteinExistence type="inferred from homology"/>
<dbReference type="PANTHER" id="PTHR13789:SF236">
    <property type="entry name" value="MONOOXYGENASE, PUTATIVE (AFU_ORTHOLOGUE AFUA_6G12060)-RELATED"/>
    <property type="match status" value="1"/>
</dbReference>
<evidence type="ECO:0000256" key="6">
    <source>
        <dbReference type="SAM" id="MobiDB-lite"/>
    </source>
</evidence>
<evidence type="ECO:0000313" key="9">
    <source>
        <dbReference type="Proteomes" id="UP000030686"/>
    </source>
</evidence>
<keyword evidence="3" id="KW-0274">FAD</keyword>
<feature type="compositionally biased region" description="Basic and acidic residues" evidence="6">
    <location>
        <begin position="328"/>
        <end position="347"/>
    </location>
</feature>
<evidence type="ECO:0000256" key="3">
    <source>
        <dbReference type="ARBA" id="ARBA00022827"/>
    </source>
</evidence>
<dbReference type="PRINTS" id="PR00420">
    <property type="entry name" value="RNGMNOXGNASE"/>
</dbReference>
<organism evidence="8 9">
    <name type="scientific">Penicillium roqueforti (strain FM164)</name>
    <dbReference type="NCBI Taxonomy" id="1365484"/>
    <lineage>
        <taxon>Eukaryota</taxon>
        <taxon>Fungi</taxon>
        <taxon>Dikarya</taxon>
        <taxon>Ascomycota</taxon>
        <taxon>Pezizomycotina</taxon>
        <taxon>Eurotiomycetes</taxon>
        <taxon>Eurotiomycetidae</taxon>
        <taxon>Eurotiales</taxon>
        <taxon>Aspergillaceae</taxon>
        <taxon>Penicillium</taxon>
    </lineage>
</organism>
<dbReference type="AlphaFoldDB" id="W6PXY4"/>
<protein>
    <submittedName>
        <fullName evidence="8">Aromatic-ring hydroxylase-like</fullName>
    </submittedName>
</protein>
<sequence length="355" mass="37922">MTVSSVRGLDAVAEPRSSGINVIVVTIIEKASSPRAQASNQKESDCIGIGTNAARVVSKWGTNGHIHRQLEAQVSHVRAVDIYDYAGNFIVTNAISGFRKGDGFFLNRCDLANILYQHTQNLGLKAGVVVNDQKVSADCVIASDGVHSKALGFVTGKDPAPVSSEYAAFRAYFDADEIAPDPEANWLLAGAGKTDQALAFAGKGCEFTMCTVKLGKADVLDQIKDWPCWDQIAPIIKRTPPGKAINFPLLTRPPLETWLSPAGRVLLVGDAAHPYLPMAGQGASQAIENAAALAISLELAGKNSVPLGLQAAEKIRHKQATLIQTGGKENHDSCHQPDWDAIKKNPDLMKTPRPT</sequence>
<dbReference type="InterPro" id="IPR050493">
    <property type="entry name" value="FAD-dep_Monooxygenase_BioMet"/>
</dbReference>
<dbReference type="OrthoDB" id="16820at2759"/>
<evidence type="ECO:0000256" key="4">
    <source>
        <dbReference type="ARBA" id="ARBA00023002"/>
    </source>
</evidence>
<dbReference type="InterPro" id="IPR036188">
    <property type="entry name" value="FAD/NAD-bd_sf"/>
</dbReference>
<keyword evidence="9" id="KW-1185">Reference proteome</keyword>
<keyword evidence="2" id="KW-0285">Flavoprotein</keyword>
<dbReference type="GO" id="GO:0004497">
    <property type="term" value="F:monooxygenase activity"/>
    <property type="evidence" value="ECO:0007669"/>
    <property type="project" value="UniProtKB-KW"/>
</dbReference>
<dbReference type="PANTHER" id="PTHR13789">
    <property type="entry name" value="MONOOXYGENASE"/>
    <property type="match status" value="1"/>
</dbReference>
<dbReference type="SUPFAM" id="SSF51905">
    <property type="entry name" value="FAD/NAD(P)-binding domain"/>
    <property type="match status" value="1"/>
</dbReference>
<name>W6PXY4_PENRF</name>
<evidence type="ECO:0000259" key="7">
    <source>
        <dbReference type="Pfam" id="PF01494"/>
    </source>
</evidence>
<reference evidence="8" key="1">
    <citation type="journal article" date="2014" name="Nat. Commun.">
        <title>Multiple recent horizontal transfers of a large genomic region in cheese making fungi.</title>
        <authorList>
            <person name="Cheeseman K."/>
            <person name="Ropars J."/>
            <person name="Renault P."/>
            <person name="Dupont J."/>
            <person name="Gouzy J."/>
            <person name="Branca A."/>
            <person name="Abraham A.L."/>
            <person name="Ceppi M."/>
            <person name="Conseiller E."/>
            <person name="Debuchy R."/>
            <person name="Malagnac F."/>
            <person name="Goarin A."/>
            <person name="Silar P."/>
            <person name="Lacoste S."/>
            <person name="Sallet E."/>
            <person name="Bensimon A."/>
            <person name="Giraud T."/>
            <person name="Brygoo Y."/>
        </authorList>
    </citation>
    <scope>NUCLEOTIDE SEQUENCE [LARGE SCALE GENOMIC DNA]</scope>
    <source>
        <strain evidence="8">FM164</strain>
    </source>
</reference>
<evidence type="ECO:0000256" key="2">
    <source>
        <dbReference type="ARBA" id="ARBA00022630"/>
    </source>
</evidence>
<keyword evidence="5" id="KW-0503">Monooxygenase</keyword>
<evidence type="ECO:0000256" key="1">
    <source>
        <dbReference type="ARBA" id="ARBA00007992"/>
    </source>
</evidence>
<dbReference type="InterPro" id="IPR002938">
    <property type="entry name" value="FAD-bd"/>
</dbReference>
<dbReference type="Proteomes" id="UP000030686">
    <property type="component" value="Unassembled WGS sequence"/>
</dbReference>
<dbReference type="GO" id="GO:0071949">
    <property type="term" value="F:FAD binding"/>
    <property type="evidence" value="ECO:0007669"/>
    <property type="project" value="InterPro"/>
</dbReference>
<dbReference type="Gene3D" id="3.50.50.60">
    <property type="entry name" value="FAD/NAD(P)-binding domain"/>
    <property type="match status" value="1"/>
</dbReference>
<dbReference type="EMBL" id="HG792015">
    <property type="protein sequence ID" value="CDM28631.1"/>
    <property type="molecule type" value="Genomic_DNA"/>
</dbReference>
<evidence type="ECO:0000313" key="8">
    <source>
        <dbReference type="EMBL" id="CDM28631.1"/>
    </source>
</evidence>
<feature type="domain" description="FAD-binding" evidence="7">
    <location>
        <begin position="262"/>
        <end position="321"/>
    </location>
</feature>
<accession>W6PXY4</accession>
<dbReference type="STRING" id="1365484.W6PXY4"/>
<gene>
    <name evidence="8" type="ORF">PROQFM164_S01g002442</name>
</gene>
<comment type="similarity">
    <text evidence="1">Belongs to the paxM FAD-dependent monooxygenase family.</text>
</comment>
<dbReference type="OMA" id="ADCVICA"/>